<keyword evidence="3" id="KW-1003">Cell membrane</keyword>
<keyword evidence="11" id="KW-1185">Reference proteome</keyword>
<keyword evidence="6 8" id="KW-0472">Membrane</keyword>
<evidence type="ECO:0000313" key="10">
    <source>
        <dbReference type="EMBL" id="NYD42516.1"/>
    </source>
</evidence>
<evidence type="ECO:0000256" key="4">
    <source>
        <dbReference type="ARBA" id="ARBA00022692"/>
    </source>
</evidence>
<feature type="transmembrane region" description="Helical" evidence="8">
    <location>
        <begin position="253"/>
        <end position="270"/>
    </location>
</feature>
<evidence type="ECO:0000256" key="7">
    <source>
        <dbReference type="SAM" id="MobiDB-lite"/>
    </source>
</evidence>
<keyword evidence="5 8" id="KW-1133">Transmembrane helix</keyword>
<gene>
    <name evidence="10" type="ORF">BJZ21_002599</name>
</gene>
<comment type="subcellular location">
    <subcellularLocation>
        <location evidence="1">Cell membrane</location>
        <topology evidence="1">Multi-pass membrane protein</topology>
    </subcellularLocation>
</comment>
<dbReference type="EMBL" id="JACCBG010000001">
    <property type="protein sequence ID" value="NYD42516.1"/>
    <property type="molecule type" value="Genomic_DNA"/>
</dbReference>
<proteinExistence type="inferred from homology"/>
<evidence type="ECO:0000256" key="3">
    <source>
        <dbReference type="ARBA" id="ARBA00022475"/>
    </source>
</evidence>
<feature type="transmembrane region" description="Helical" evidence="8">
    <location>
        <begin position="97"/>
        <end position="116"/>
    </location>
</feature>
<feature type="transmembrane region" description="Helical" evidence="8">
    <location>
        <begin position="276"/>
        <end position="296"/>
    </location>
</feature>
<feature type="domain" description="EamA" evidence="9">
    <location>
        <begin position="8"/>
        <end position="141"/>
    </location>
</feature>
<feature type="transmembrane region" description="Helical" evidence="8">
    <location>
        <begin position="125"/>
        <end position="141"/>
    </location>
</feature>
<feature type="domain" description="EamA" evidence="9">
    <location>
        <begin position="156"/>
        <end position="291"/>
    </location>
</feature>
<accession>A0A7Y9JBT2</accession>
<evidence type="ECO:0000256" key="8">
    <source>
        <dbReference type="SAM" id="Phobius"/>
    </source>
</evidence>
<dbReference type="PANTHER" id="PTHR42920">
    <property type="entry name" value="OS03G0707200 PROTEIN-RELATED"/>
    <property type="match status" value="1"/>
</dbReference>
<feature type="transmembrane region" description="Helical" evidence="8">
    <location>
        <begin position="219"/>
        <end position="241"/>
    </location>
</feature>
<keyword evidence="4 8" id="KW-0812">Transmembrane</keyword>
<dbReference type="SUPFAM" id="SSF103481">
    <property type="entry name" value="Multidrug resistance efflux transporter EmrE"/>
    <property type="match status" value="1"/>
</dbReference>
<feature type="compositionally biased region" description="Low complexity" evidence="7">
    <location>
        <begin position="306"/>
        <end position="324"/>
    </location>
</feature>
<dbReference type="RefSeq" id="WP_179664148.1">
    <property type="nucleotide sequence ID" value="NZ_JACCBG010000001.1"/>
</dbReference>
<comment type="caution">
    <text evidence="10">The sequence shown here is derived from an EMBL/GenBank/DDBJ whole genome shotgun (WGS) entry which is preliminary data.</text>
</comment>
<dbReference type="Proteomes" id="UP000535511">
    <property type="component" value="Unassembled WGS sequence"/>
</dbReference>
<name>A0A7Y9JBT2_9ACTN</name>
<organism evidence="10 11">
    <name type="scientific">Nocardioides panaciterrulae</name>
    <dbReference type="NCBI Taxonomy" id="661492"/>
    <lineage>
        <taxon>Bacteria</taxon>
        <taxon>Bacillati</taxon>
        <taxon>Actinomycetota</taxon>
        <taxon>Actinomycetes</taxon>
        <taxon>Propionibacteriales</taxon>
        <taxon>Nocardioidaceae</taxon>
        <taxon>Nocardioides</taxon>
    </lineage>
</organism>
<feature type="transmembrane region" description="Helical" evidence="8">
    <location>
        <begin position="161"/>
        <end position="179"/>
    </location>
</feature>
<dbReference type="PANTHER" id="PTHR42920:SF14">
    <property type="entry name" value="TRANSPORTER, DRUG_METABOLITE EXPORTER FAMILY"/>
    <property type="match status" value="1"/>
</dbReference>
<feature type="transmembrane region" description="Helical" evidence="8">
    <location>
        <begin position="191"/>
        <end position="213"/>
    </location>
</feature>
<dbReference type="AlphaFoldDB" id="A0A7Y9JBT2"/>
<dbReference type="Pfam" id="PF00892">
    <property type="entry name" value="EamA"/>
    <property type="match status" value="2"/>
</dbReference>
<comment type="similarity">
    <text evidence="2">Belongs to the EamA transporter family.</text>
</comment>
<evidence type="ECO:0000259" key="9">
    <source>
        <dbReference type="Pfam" id="PF00892"/>
    </source>
</evidence>
<dbReference type="InterPro" id="IPR037185">
    <property type="entry name" value="EmrE-like"/>
</dbReference>
<dbReference type="GO" id="GO:0005886">
    <property type="term" value="C:plasma membrane"/>
    <property type="evidence" value="ECO:0007669"/>
    <property type="project" value="UniProtKB-SubCell"/>
</dbReference>
<evidence type="ECO:0000256" key="2">
    <source>
        <dbReference type="ARBA" id="ARBA00007362"/>
    </source>
</evidence>
<evidence type="ECO:0000256" key="1">
    <source>
        <dbReference type="ARBA" id="ARBA00004651"/>
    </source>
</evidence>
<feature type="transmembrane region" description="Helical" evidence="8">
    <location>
        <begin position="41"/>
        <end position="57"/>
    </location>
</feature>
<dbReference type="InterPro" id="IPR051258">
    <property type="entry name" value="Diverse_Substrate_Transporter"/>
</dbReference>
<evidence type="ECO:0000256" key="6">
    <source>
        <dbReference type="ARBA" id="ARBA00023136"/>
    </source>
</evidence>
<sequence>MSSSRPPALLAATVTTLSWGGMFVVAESAFAHVDAVWQTALRYGAASVVFLVLLAFREGRAAFTPSRQLLPVAALGTIGFAGFNLLAFVGLRWTTPQAASLIVSTMPLLTAFVLWARTGVRPRPLTWATGAVALVGVATVLGDGDPAAVLHGGLNRGDLLVLLGATSWVVYTTGAAGFPQWSPLRYTALSATAGSVVIVVLALALSAAGVLVVPTAGDVAAIGWQLAYVIVVAAVVAVLCWNHAMRVLGAQDGVLFINLVPVTTFTIQALRGDAPHAGELVGVALTLGALVANNLLGRRDGRRAQRAGAASTSATASSPRRTSANEVDSGDSPILSPSGSR</sequence>
<feature type="region of interest" description="Disordered" evidence="7">
    <location>
        <begin position="302"/>
        <end position="341"/>
    </location>
</feature>
<feature type="transmembrane region" description="Helical" evidence="8">
    <location>
        <begin position="69"/>
        <end position="91"/>
    </location>
</feature>
<dbReference type="InterPro" id="IPR000620">
    <property type="entry name" value="EamA_dom"/>
</dbReference>
<evidence type="ECO:0000313" key="11">
    <source>
        <dbReference type="Proteomes" id="UP000535511"/>
    </source>
</evidence>
<protein>
    <submittedName>
        <fullName evidence="10">Drug/metabolite transporter (DMT)-like permease</fullName>
    </submittedName>
</protein>
<evidence type="ECO:0000256" key="5">
    <source>
        <dbReference type="ARBA" id="ARBA00022989"/>
    </source>
</evidence>
<reference evidence="10 11" key="1">
    <citation type="submission" date="2020-07" db="EMBL/GenBank/DDBJ databases">
        <title>Sequencing the genomes of 1000 actinobacteria strains.</title>
        <authorList>
            <person name="Klenk H.-P."/>
        </authorList>
    </citation>
    <scope>NUCLEOTIDE SEQUENCE [LARGE SCALE GENOMIC DNA]</scope>
    <source>
        <strain evidence="10 11">DSM 21350</strain>
    </source>
</reference>